<evidence type="ECO:0000313" key="1">
    <source>
        <dbReference type="EMBL" id="KAH9294654.1"/>
    </source>
</evidence>
<dbReference type="EMBL" id="JAHRHJ020000011">
    <property type="protein sequence ID" value="KAH9294654.1"/>
    <property type="molecule type" value="Genomic_DNA"/>
</dbReference>
<accession>A0AA38F6V3</accession>
<name>A0AA38F6V3_TAXCH</name>
<comment type="caution">
    <text evidence="1">The sequence shown here is derived from an EMBL/GenBank/DDBJ whole genome shotgun (WGS) entry which is preliminary data.</text>
</comment>
<protein>
    <submittedName>
        <fullName evidence="1">Uncharacterized protein</fullName>
    </submittedName>
</protein>
<gene>
    <name evidence="1" type="ORF">KI387_038242</name>
</gene>
<dbReference type="Proteomes" id="UP000824469">
    <property type="component" value="Unassembled WGS sequence"/>
</dbReference>
<sequence>VFSGNLSLDMSQDSRWVMNRSGFCGMRSTQIHTENWVNVPGGAEDNTWQAFVFVPKGD</sequence>
<proteinExistence type="predicted"/>
<evidence type="ECO:0000313" key="2">
    <source>
        <dbReference type="Proteomes" id="UP000824469"/>
    </source>
</evidence>
<reference evidence="1 2" key="1">
    <citation type="journal article" date="2021" name="Nat. Plants">
        <title>The Taxus genome provides insights into paclitaxel biosynthesis.</title>
        <authorList>
            <person name="Xiong X."/>
            <person name="Gou J."/>
            <person name="Liao Q."/>
            <person name="Li Y."/>
            <person name="Zhou Q."/>
            <person name="Bi G."/>
            <person name="Li C."/>
            <person name="Du R."/>
            <person name="Wang X."/>
            <person name="Sun T."/>
            <person name="Guo L."/>
            <person name="Liang H."/>
            <person name="Lu P."/>
            <person name="Wu Y."/>
            <person name="Zhang Z."/>
            <person name="Ro D.K."/>
            <person name="Shang Y."/>
            <person name="Huang S."/>
            <person name="Yan J."/>
        </authorList>
    </citation>
    <scope>NUCLEOTIDE SEQUENCE [LARGE SCALE GENOMIC DNA]</scope>
    <source>
        <strain evidence="1">Ta-2019</strain>
    </source>
</reference>
<feature type="non-terminal residue" evidence="1">
    <location>
        <position position="58"/>
    </location>
</feature>
<keyword evidence="2" id="KW-1185">Reference proteome</keyword>
<organism evidence="1 2">
    <name type="scientific">Taxus chinensis</name>
    <name type="common">Chinese yew</name>
    <name type="synonym">Taxus wallichiana var. chinensis</name>
    <dbReference type="NCBI Taxonomy" id="29808"/>
    <lineage>
        <taxon>Eukaryota</taxon>
        <taxon>Viridiplantae</taxon>
        <taxon>Streptophyta</taxon>
        <taxon>Embryophyta</taxon>
        <taxon>Tracheophyta</taxon>
        <taxon>Spermatophyta</taxon>
        <taxon>Pinopsida</taxon>
        <taxon>Pinidae</taxon>
        <taxon>Conifers II</taxon>
        <taxon>Cupressales</taxon>
        <taxon>Taxaceae</taxon>
        <taxon>Taxus</taxon>
    </lineage>
</organism>
<dbReference type="AlphaFoldDB" id="A0AA38F6V3"/>
<feature type="non-terminal residue" evidence="1">
    <location>
        <position position="1"/>
    </location>
</feature>